<dbReference type="GO" id="GO:0005737">
    <property type="term" value="C:cytoplasm"/>
    <property type="evidence" value="ECO:0007669"/>
    <property type="project" value="InterPro"/>
</dbReference>
<dbReference type="InterPro" id="IPR035948">
    <property type="entry name" value="YwqG-like_sf"/>
</dbReference>
<dbReference type="PANTHER" id="PTHR46421">
    <property type="entry name" value="PROGRAMMED CELL DEATH PROTEIN 2-LIKE"/>
    <property type="match status" value="1"/>
</dbReference>
<comment type="caution">
    <text evidence="2">The sequence shown here is derived from an EMBL/GenBank/DDBJ whole genome shotgun (WGS) entry which is preliminary data.</text>
</comment>
<feature type="domain" description="Programmed cell death protein 2 C-terminal" evidence="1">
    <location>
        <begin position="222"/>
        <end position="318"/>
    </location>
</feature>
<reference evidence="2 3" key="1">
    <citation type="submission" date="2023-10" db="EMBL/GenBank/DDBJ databases">
        <title>Comparative genomics analysis reveals potential genetic determinants of host preference in Cryptosporidium xiaoi.</title>
        <authorList>
            <person name="Xiao L."/>
            <person name="Li J."/>
        </authorList>
    </citation>
    <scope>NUCLEOTIDE SEQUENCE [LARGE SCALE GENOMIC DNA]</scope>
    <source>
        <strain evidence="2 3">52996</strain>
    </source>
</reference>
<name>A0AAV9Y0L5_9CRYT</name>
<dbReference type="PANTHER" id="PTHR46421:SF1">
    <property type="entry name" value="PROGRAMMED CELL DEATH PROTEIN 2-LIKE"/>
    <property type="match status" value="1"/>
</dbReference>
<proteinExistence type="predicted"/>
<organism evidence="2 3">
    <name type="scientific">Cryptosporidium xiaoi</name>
    <dbReference type="NCBI Taxonomy" id="659607"/>
    <lineage>
        <taxon>Eukaryota</taxon>
        <taxon>Sar</taxon>
        <taxon>Alveolata</taxon>
        <taxon>Apicomplexa</taxon>
        <taxon>Conoidasida</taxon>
        <taxon>Coccidia</taxon>
        <taxon>Eucoccidiorida</taxon>
        <taxon>Eimeriorina</taxon>
        <taxon>Cryptosporidiidae</taxon>
        <taxon>Cryptosporidium</taxon>
    </lineage>
</organism>
<evidence type="ECO:0000313" key="3">
    <source>
        <dbReference type="Proteomes" id="UP001311799"/>
    </source>
</evidence>
<sequence length="325" mass="37416">MNDLIIGYFGNKISQSKHKQDVSYTSNKIGGLPDFIKSDGYNEIKCEKCEKPMIFILQLNTQYLYNKRRMIYLFYCISSECDKIWTVFRSNMEINTSKSSSGKLNEFTVDSDDWLSSAKIEINNNNSNRYNINGDKHLVSNSGKMNCNSNGYLINYIHGNSIIDTKDTVKELLGNYIRNQGNSTEFQETNEVFSDSSSECTNPEYSDPLLVDESLYVNDKNKYIHNFGQEISKFPRQVIRYCFGGTPLLVKPMRNIYLPPCSICGSKRIFEFQVISTIIYEWRNAFGSSDFFSKDDSDWSTVLIFTCENDCLVDLTEEKIIIQSV</sequence>
<dbReference type="Pfam" id="PF04194">
    <property type="entry name" value="PDCD2_C"/>
    <property type="match status" value="1"/>
</dbReference>
<dbReference type="Proteomes" id="UP001311799">
    <property type="component" value="Unassembled WGS sequence"/>
</dbReference>
<evidence type="ECO:0000313" key="2">
    <source>
        <dbReference type="EMBL" id="KAK6589909.1"/>
    </source>
</evidence>
<dbReference type="AlphaFoldDB" id="A0AAV9Y0L5"/>
<accession>A0AAV9Y0L5</accession>
<dbReference type="InterPro" id="IPR007320">
    <property type="entry name" value="PDCD2_C"/>
</dbReference>
<dbReference type="SUPFAM" id="SSF103032">
    <property type="entry name" value="Hypothetical protein YwqG"/>
    <property type="match status" value="1"/>
</dbReference>
<protein>
    <recommendedName>
        <fullName evidence="1">Programmed cell death protein 2 C-terminal domain-containing protein</fullName>
    </recommendedName>
</protein>
<dbReference type="EMBL" id="JAWDEY010000010">
    <property type="protein sequence ID" value="KAK6589909.1"/>
    <property type="molecule type" value="Genomic_DNA"/>
</dbReference>
<dbReference type="InterPro" id="IPR052815">
    <property type="entry name" value="PDCD2-like_regulator"/>
</dbReference>
<keyword evidence="3" id="KW-1185">Reference proteome</keyword>
<gene>
    <name evidence="2" type="ORF">RS030_193008</name>
</gene>
<evidence type="ECO:0000259" key="1">
    <source>
        <dbReference type="Pfam" id="PF04194"/>
    </source>
</evidence>